<organism evidence="1 2">
    <name type="scientific">Lactobacillus helveticus CIRM-BIA 951</name>
    <dbReference type="NCBI Taxonomy" id="1226334"/>
    <lineage>
        <taxon>Bacteria</taxon>
        <taxon>Bacillati</taxon>
        <taxon>Bacillota</taxon>
        <taxon>Bacilli</taxon>
        <taxon>Lactobacillales</taxon>
        <taxon>Lactobacillaceae</taxon>
        <taxon>Lactobacillus</taxon>
    </lineage>
</organism>
<reference evidence="1" key="1">
    <citation type="submission" date="2013-09" db="EMBL/GenBank/DDBJ databases">
        <title>Draft Genome Sequence of five Lactobacillus helveticus strains CIRM-BIA 101T, 103, 104, 951 and 953 isolated from milk product.</title>
        <authorList>
            <person name="Valence F."/>
            <person name="Chuat V."/>
            <person name="Ma L."/>
            <person name="Creno S."/>
            <person name="Falentin H."/>
            <person name="Lortal S."/>
            <person name="Bizet C."/>
            <person name="Clermont D."/>
            <person name="Loux V."/>
            <person name="Bouchier C."/>
            <person name="Cousin S."/>
        </authorList>
    </citation>
    <scope>NUCLEOTIDE SEQUENCE [LARGE SCALE GENOMIC DNA]</scope>
    <source>
        <strain evidence="1">CIRM-BIA 951</strain>
    </source>
</reference>
<name>U6F7E0_LACHE</name>
<dbReference type="Proteomes" id="UP000017248">
    <property type="component" value="Unassembled WGS sequence"/>
</dbReference>
<gene>
    <name evidence="1" type="ORF">LHCIRMBIA951_01410</name>
</gene>
<evidence type="ECO:0000313" key="1">
    <source>
        <dbReference type="EMBL" id="CDI59168.1"/>
    </source>
</evidence>
<sequence length="29" mass="3362">MLKVFLDMHVNNTLKAAIDKISEMMNKLI</sequence>
<keyword evidence="2" id="KW-1185">Reference proteome</keyword>
<proteinExistence type="predicted"/>
<dbReference type="AlphaFoldDB" id="U6F7E0"/>
<dbReference type="HOGENOM" id="CLU_3409557_0_0_9"/>
<accession>U6F7E0</accession>
<evidence type="ECO:0000313" key="2">
    <source>
        <dbReference type="Proteomes" id="UP000017248"/>
    </source>
</evidence>
<comment type="caution">
    <text evidence="1">The sequence shown here is derived from an EMBL/GenBank/DDBJ whole genome shotgun (WGS) entry which is preliminary data.</text>
</comment>
<dbReference type="EMBL" id="CBUK010000156">
    <property type="protein sequence ID" value="CDI59168.1"/>
    <property type="molecule type" value="Genomic_DNA"/>
</dbReference>
<protein>
    <submittedName>
        <fullName evidence="1">Uncharacterized protein</fullName>
    </submittedName>
</protein>